<dbReference type="PANTHER" id="PTHR43679:SF2">
    <property type="entry name" value="OCTANOYL-[GCVH]:PROTEIN N-OCTANOYLTRANSFERASE"/>
    <property type="match status" value="1"/>
</dbReference>
<dbReference type="CDD" id="cd16443">
    <property type="entry name" value="LplA"/>
    <property type="match status" value="1"/>
</dbReference>
<dbReference type="SUPFAM" id="SSF55681">
    <property type="entry name" value="Class II aaRS and biotin synthetases"/>
    <property type="match status" value="1"/>
</dbReference>
<name>A0A494Z2V6_9BACI</name>
<accession>A0A494Z2V6</accession>
<proteinExistence type="predicted"/>
<comment type="caution">
    <text evidence="2">The sequence shown here is derived from an EMBL/GenBank/DDBJ whole genome shotgun (WGS) entry which is preliminary data.</text>
</comment>
<dbReference type="GO" id="GO:0009249">
    <property type="term" value="P:protein lipoylation"/>
    <property type="evidence" value="ECO:0007669"/>
    <property type="project" value="UniProtKB-ARBA"/>
</dbReference>
<keyword evidence="2" id="KW-0436">Ligase</keyword>
<organism evidence="2 3">
    <name type="scientific">Oceanobacillus bengalensis</name>
    <dbReference type="NCBI Taxonomy" id="1435466"/>
    <lineage>
        <taxon>Bacteria</taxon>
        <taxon>Bacillati</taxon>
        <taxon>Bacillota</taxon>
        <taxon>Bacilli</taxon>
        <taxon>Bacillales</taxon>
        <taxon>Bacillaceae</taxon>
        <taxon>Oceanobacillus</taxon>
    </lineage>
</organism>
<dbReference type="Proteomes" id="UP000281813">
    <property type="component" value="Unassembled WGS sequence"/>
</dbReference>
<dbReference type="InterPro" id="IPR004143">
    <property type="entry name" value="BPL_LPL_catalytic"/>
</dbReference>
<dbReference type="Gene3D" id="3.30.930.10">
    <property type="entry name" value="Bira Bifunctional Protein, Domain 2"/>
    <property type="match status" value="1"/>
</dbReference>
<dbReference type="GO" id="GO:0016874">
    <property type="term" value="F:ligase activity"/>
    <property type="evidence" value="ECO:0007669"/>
    <property type="project" value="UniProtKB-KW"/>
</dbReference>
<reference evidence="2 3" key="1">
    <citation type="journal article" date="2015" name="Antonie Van Leeuwenhoek">
        <title>Oceanobacillus bengalensis sp. nov., a bacterium isolated from seawater of the Bay of Bengal.</title>
        <authorList>
            <person name="Yongchang O."/>
            <person name="Xiang W."/>
            <person name="Wang G."/>
        </authorList>
    </citation>
    <scope>NUCLEOTIDE SEQUENCE [LARGE SCALE GENOMIC DNA]</scope>
    <source>
        <strain evidence="2 3">MCCC 1K00260</strain>
    </source>
</reference>
<dbReference type="EMBL" id="RBZO01000007">
    <property type="protein sequence ID" value="RKQ16850.1"/>
    <property type="molecule type" value="Genomic_DNA"/>
</dbReference>
<dbReference type="Pfam" id="PF21948">
    <property type="entry name" value="LplA-B_cat"/>
    <property type="match status" value="1"/>
</dbReference>
<dbReference type="PROSITE" id="PS51733">
    <property type="entry name" value="BPL_LPL_CATALYTIC"/>
    <property type="match status" value="1"/>
</dbReference>
<feature type="domain" description="BPL/LPL catalytic" evidence="1">
    <location>
        <begin position="32"/>
        <end position="242"/>
    </location>
</feature>
<evidence type="ECO:0000259" key="1">
    <source>
        <dbReference type="PROSITE" id="PS51733"/>
    </source>
</evidence>
<keyword evidence="3" id="KW-1185">Reference proteome</keyword>
<dbReference type="InterPro" id="IPR045864">
    <property type="entry name" value="aa-tRNA-synth_II/BPL/LPL"/>
</dbReference>
<evidence type="ECO:0000313" key="3">
    <source>
        <dbReference type="Proteomes" id="UP000281813"/>
    </source>
</evidence>
<protein>
    <submittedName>
        <fullName evidence="2">Lipoate--protein ligase family protein</fullName>
    </submittedName>
</protein>
<dbReference type="InterPro" id="IPR050664">
    <property type="entry name" value="Octanoyltrans_LipM/LipL"/>
</dbReference>
<gene>
    <name evidence="2" type="ORF">D8M05_06240</name>
</gene>
<dbReference type="PANTHER" id="PTHR43679">
    <property type="entry name" value="OCTANOYLTRANSFERASE LIPM-RELATED"/>
    <property type="match status" value="1"/>
</dbReference>
<dbReference type="OrthoDB" id="9774653at2"/>
<sequence length="281" mass="32506">MSEEWYFLDSGHQDAAVNMALDELLLSWHSEDKIQPTLRFYGWKDPTLSAGQFQKVHKSIDFDAIHKYNCQFVRRLTGGSAVLHDDELTYSIVVSEDHPAIPTSIREAYHVLSKGLYEGFKHLGIQVDFAYPDRSAAKERTAVCFEKAAFYEMVVDGKKLSGNAQTRKKGVLLQHGSIPMSMNIDMLYDLFRFPSEKVKIRKRDAFQEKAITINQLTNKVHTYNLMKEAFYKGFQTALNISLLPFELSTEQWDEVYELAAKKYRSDEWNFKRILKEPIKNA</sequence>
<evidence type="ECO:0000313" key="2">
    <source>
        <dbReference type="EMBL" id="RKQ16850.1"/>
    </source>
</evidence>
<dbReference type="GO" id="GO:0140096">
    <property type="term" value="F:catalytic activity, acting on a protein"/>
    <property type="evidence" value="ECO:0007669"/>
    <property type="project" value="UniProtKB-ARBA"/>
</dbReference>
<dbReference type="GO" id="GO:0016740">
    <property type="term" value="F:transferase activity"/>
    <property type="evidence" value="ECO:0007669"/>
    <property type="project" value="UniProtKB-ARBA"/>
</dbReference>
<dbReference type="AlphaFoldDB" id="A0A494Z2V6"/>